<protein>
    <submittedName>
        <fullName evidence="1">Uncharacterized protein</fullName>
    </submittedName>
</protein>
<evidence type="ECO:0000313" key="2">
    <source>
        <dbReference type="Proteomes" id="UP000005239"/>
    </source>
</evidence>
<dbReference type="AlphaFoldDB" id="A0A2A6B4S4"/>
<dbReference type="Proteomes" id="UP000005239">
    <property type="component" value="Unassembled WGS sequence"/>
</dbReference>
<accession>A0A2A6B4S4</accession>
<gene>
    <name evidence="1" type="primary">WBGene00276516</name>
</gene>
<keyword evidence="2" id="KW-1185">Reference proteome</keyword>
<proteinExistence type="predicted"/>
<reference evidence="2" key="1">
    <citation type="journal article" date="2008" name="Nat. Genet.">
        <title>The Pristionchus pacificus genome provides a unique perspective on nematode lifestyle and parasitism.</title>
        <authorList>
            <person name="Dieterich C."/>
            <person name="Clifton S.W."/>
            <person name="Schuster L.N."/>
            <person name="Chinwalla A."/>
            <person name="Delehaunty K."/>
            <person name="Dinkelacker I."/>
            <person name="Fulton L."/>
            <person name="Fulton R."/>
            <person name="Godfrey J."/>
            <person name="Minx P."/>
            <person name="Mitreva M."/>
            <person name="Roeseler W."/>
            <person name="Tian H."/>
            <person name="Witte H."/>
            <person name="Yang S.P."/>
            <person name="Wilson R.K."/>
            <person name="Sommer R.J."/>
        </authorList>
    </citation>
    <scope>NUCLEOTIDE SEQUENCE [LARGE SCALE GENOMIC DNA]</scope>
    <source>
        <strain evidence="2">PS312</strain>
    </source>
</reference>
<reference evidence="1" key="2">
    <citation type="submission" date="2022-06" db="UniProtKB">
        <authorList>
            <consortium name="EnsemblMetazoa"/>
        </authorList>
    </citation>
    <scope>IDENTIFICATION</scope>
    <source>
        <strain evidence="1">PS312</strain>
    </source>
</reference>
<sequence>MSTSHWLQMASRRKQIFEIFSATRRDKIRRLWLPGKSRKSVFDVTPSGANGTPTLKMKKPLVISTLENPKSHSFRESSFGPDSESPVRSMIVSPLAIYPAKSSFSTSSGVNEYAI</sequence>
<evidence type="ECO:0000313" key="1">
    <source>
        <dbReference type="EnsemblMetazoa" id="PPA38147.1"/>
    </source>
</evidence>
<dbReference type="EnsemblMetazoa" id="PPA38147.1">
    <property type="protein sequence ID" value="PPA38147.1"/>
    <property type="gene ID" value="WBGene00276516"/>
</dbReference>
<accession>A0A8R1UQS3</accession>
<name>A0A2A6B4S4_PRIPA</name>
<organism evidence="1 2">
    <name type="scientific">Pristionchus pacificus</name>
    <name type="common">Parasitic nematode worm</name>
    <dbReference type="NCBI Taxonomy" id="54126"/>
    <lineage>
        <taxon>Eukaryota</taxon>
        <taxon>Metazoa</taxon>
        <taxon>Ecdysozoa</taxon>
        <taxon>Nematoda</taxon>
        <taxon>Chromadorea</taxon>
        <taxon>Rhabditida</taxon>
        <taxon>Rhabditina</taxon>
        <taxon>Diplogasteromorpha</taxon>
        <taxon>Diplogasteroidea</taxon>
        <taxon>Neodiplogasteridae</taxon>
        <taxon>Pristionchus</taxon>
    </lineage>
</organism>